<dbReference type="OrthoDB" id="823504at2759"/>
<proteinExistence type="predicted"/>
<dbReference type="CDD" id="cd09823">
    <property type="entry name" value="peroxinectin_like"/>
    <property type="match status" value="1"/>
</dbReference>
<dbReference type="PANTHER" id="PTHR11475">
    <property type="entry name" value="OXIDASE/PEROXIDASE"/>
    <property type="match status" value="1"/>
</dbReference>
<evidence type="ECO:0000256" key="5">
    <source>
        <dbReference type="ARBA" id="ARBA00023180"/>
    </source>
</evidence>
<evidence type="ECO:0000256" key="1">
    <source>
        <dbReference type="ARBA" id="ARBA00004613"/>
    </source>
</evidence>
<dbReference type="Pfam" id="PF03098">
    <property type="entry name" value="An_peroxidase"/>
    <property type="match status" value="1"/>
</dbReference>
<evidence type="ECO:0000256" key="3">
    <source>
        <dbReference type="ARBA" id="ARBA00022559"/>
    </source>
</evidence>
<keyword evidence="4" id="KW-0732">Signal</keyword>
<keyword evidence="5" id="KW-0325">Glycoprotein</keyword>
<organism evidence="6">
    <name type="scientific">Cyprideis torosa</name>
    <dbReference type="NCBI Taxonomy" id="163714"/>
    <lineage>
        <taxon>Eukaryota</taxon>
        <taxon>Metazoa</taxon>
        <taxon>Ecdysozoa</taxon>
        <taxon>Arthropoda</taxon>
        <taxon>Crustacea</taxon>
        <taxon>Oligostraca</taxon>
        <taxon>Ostracoda</taxon>
        <taxon>Podocopa</taxon>
        <taxon>Podocopida</taxon>
        <taxon>Cytherocopina</taxon>
        <taxon>Cytheroidea</taxon>
        <taxon>Cytherideidae</taxon>
        <taxon>Cyprideis</taxon>
    </lineage>
</organism>
<dbReference type="FunFam" id="1.10.640.10:FF:000003">
    <property type="entry name" value="chorion peroxidase"/>
    <property type="match status" value="1"/>
</dbReference>
<dbReference type="SUPFAM" id="SSF48113">
    <property type="entry name" value="Heme-dependent peroxidases"/>
    <property type="match status" value="1"/>
</dbReference>
<accession>A0A7R8ZTJ0</accession>
<evidence type="ECO:0000256" key="4">
    <source>
        <dbReference type="ARBA" id="ARBA00022729"/>
    </source>
</evidence>
<sequence>MRWNSVKPIFVLVTLLSAVFWSPSLGSVVESVVDDVDNELVLEDGQASVLPEDDGVRIEEEAQVVEDEETEEDPGFFRSIGLSPFSLPRKNLEKCETKHFGQGYCTSFPRCAMWVEALRSEDDGSCDMSDGAKGVCCPMGTPTFDASDHFQTNYDNETSLMAVFDRADRQANVNTKTVRRTDIRKACQDAIKSVTKIQDLESALVQLNILPRKGTATYTHQSLFRVPESAYELGRRAYAVAIATASLQQMYSLKPEEAGVGLKAVDTLQTVLRDACPPLPQCHPHARYRNIDGSCNNRVRPDWGKTFTALFRLLQARYADGIWTSRSASAVPGISLPTPRFISRRAVVVRDRSTDFSGLTLMVMQWGQLLDHDIALSPNFVGGSNAMLQCCTPTGQYVPSSLRHPSCMPIPVPTNDPLYGPYGKVCMNFIRSTPAPRPDCDFGYVEQMNGVTAFIDASSVYGSTVSVVADLRGPRGTLKVSGVHPHTMMPLDLNGKTECTNLEKNHICFRAGETRINEQPHLTVIHTLFHRDHNRIAAELARLNPHWTDNVIFQEARRIVGAKMQHITYNEFLPVLLGREVMFRYGMNTLLSGYANRYDSTVNPSISNAFSAAAFRLGHSLISSHIRMFYPNYQLMDEKNLTQVFNKPFPSLMDINVFNGLVRGLVATNTKKFDNEFDREICDFLFKGEDQPFGLDLLALNIQRSRDHGLPPYNQYRKLCGLREAQRFEDLIDVMDYASIERLRQSYPSVHDIDLFIGGVNERNLPGAMLGPTFLCIVADQFARLQRGDRFFYDEGNQPTSFTPELFNIRSGFLSNLPFDSHLLLCVLFNLKDSGSELTRTLIRAFEPT</sequence>
<reference evidence="6" key="1">
    <citation type="submission" date="2020-11" db="EMBL/GenBank/DDBJ databases">
        <authorList>
            <person name="Tran Van P."/>
        </authorList>
    </citation>
    <scope>NUCLEOTIDE SEQUENCE</scope>
</reference>
<dbReference type="PRINTS" id="PR00457">
    <property type="entry name" value="ANPEROXIDASE"/>
</dbReference>
<dbReference type="GO" id="GO:0005576">
    <property type="term" value="C:extracellular region"/>
    <property type="evidence" value="ECO:0007669"/>
    <property type="project" value="UniProtKB-SubCell"/>
</dbReference>
<dbReference type="GO" id="GO:0006979">
    <property type="term" value="P:response to oxidative stress"/>
    <property type="evidence" value="ECO:0007669"/>
    <property type="project" value="InterPro"/>
</dbReference>
<dbReference type="InterPro" id="IPR037120">
    <property type="entry name" value="Haem_peroxidase_sf_animal"/>
</dbReference>
<evidence type="ECO:0000313" key="6">
    <source>
        <dbReference type="EMBL" id="CAD7231243.1"/>
    </source>
</evidence>
<keyword evidence="3" id="KW-0575">Peroxidase</keyword>
<dbReference type="GO" id="GO:0004601">
    <property type="term" value="F:peroxidase activity"/>
    <property type="evidence" value="ECO:0007669"/>
    <property type="project" value="UniProtKB-KW"/>
</dbReference>
<gene>
    <name evidence="6" type="ORF">CTOB1V02_LOCUS9095</name>
</gene>
<dbReference type="Gene3D" id="1.10.640.10">
    <property type="entry name" value="Haem peroxidase domain superfamily, animal type"/>
    <property type="match status" value="1"/>
</dbReference>
<dbReference type="AlphaFoldDB" id="A0A7R8ZTJ0"/>
<name>A0A7R8ZTJ0_9CRUS</name>
<dbReference type="EMBL" id="OB663318">
    <property type="protein sequence ID" value="CAD7231243.1"/>
    <property type="molecule type" value="Genomic_DNA"/>
</dbReference>
<dbReference type="InterPro" id="IPR019791">
    <property type="entry name" value="Haem_peroxidase_animal"/>
</dbReference>
<protein>
    <submittedName>
        <fullName evidence="6">Uncharacterized protein</fullName>
    </submittedName>
</protein>
<keyword evidence="3" id="KW-0560">Oxidoreductase</keyword>
<dbReference type="GO" id="GO:0020037">
    <property type="term" value="F:heme binding"/>
    <property type="evidence" value="ECO:0007669"/>
    <property type="project" value="InterPro"/>
</dbReference>
<dbReference type="PROSITE" id="PS50292">
    <property type="entry name" value="PEROXIDASE_3"/>
    <property type="match status" value="1"/>
</dbReference>
<evidence type="ECO:0000256" key="2">
    <source>
        <dbReference type="ARBA" id="ARBA00022525"/>
    </source>
</evidence>
<dbReference type="InterPro" id="IPR010255">
    <property type="entry name" value="Haem_peroxidase_sf"/>
</dbReference>
<dbReference type="PANTHER" id="PTHR11475:SF4">
    <property type="entry name" value="CHORION PEROXIDASE"/>
    <property type="match status" value="1"/>
</dbReference>
<comment type="subcellular location">
    <subcellularLocation>
        <location evidence="1">Secreted</location>
    </subcellularLocation>
</comment>
<keyword evidence="2" id="KW-0964">Secreted</keyword>